<reference evidence="2 4" key="1">
    <citation type="submission" date="2016-01" db="EMBL/GenBank/DDBJ databases">
        <title>Draft Genome Sequences of Seven Thermophilic Sporeformers Isolated from Foods.</title>
        <authorList>
            <person name="Berendsen E.M."/>
            <person name="Wells-Bennik M.H."/>
            <person name="Krawcyk A.O."/>
            <person name="De Jong A."/>
            <person name="Holsappel S."/>
            <person name="Eijlander R.T."/>
            <person name="Kuipers O.P."/>
        </authorList>
    </citation>
    <scope>NUCLEOTIDE SEQUENCE [LARGE SCALE GENOMIC DNA]</scope>
    <source>
        <strain evidence="2 4">B4135</strain>
    </source>
</reference>
<dbReference type="STRING" id="301148.B4135_3727"/>
<dbReference type="PANTHER" id="PTHR22617:SF23">
    <property type="entry name" value="CHEMOTAXIS PROTEIN CHEW"/>
    <property type="match status" value="1"/>
</dbReference>
<protein>
    <submittedName>
        <fullName evidence="3">Chemotaxis protein CheW</fullName>
    </submittedName>
</protein>
<evidence type="ECO:0000313" key="5">
    <source>
        <dbReference type="Proteomes" id="UP000257014"/>
    </source>
</evidence>
<dbReference type="Gene3D" id="2.40.50.180">
    <property type="entry name" value="CheA-289, Domain 4"/>
    <property type="match status" value="1"/>
</dbReference>
<feature type="domain" description="CheW-like" evidence="1">
    <location>
        <begin position="9"/>
        <end position="149"/>
    </location>
</feature>
<gene>
    <name evidence="2" type="ORF">B4135_3727</name>
    <name evidence="3" type="ORF">C6P37_06205</name>
</gene>
<evidence type="ECO:0000313" key="3">
    <source>
        <dbReference type="EMBL" id="REJ29530.1"/>
    </source>
</evidence>
<dbReference type="EMBL" id="QEWE01000014">
    <property type="protein sequence ID" value="REJ29530.1"/>
    <property type="molecule type" value="Genomic_DNA"/>
</dbReference>
<dbReference type="InterPro" id="IPR002545">
    <property type="entry name" value="CheW-lke_dom"/>
</dbReference>
<dbReference type="PROSITE" id="PS50851">
    <property type="entry name" value="CHEW"/>
    <property type="match status" value="1"/>
</dbReference>
<dbReference type="EMBL" id="LQYT01000130">
    <property type="protein sequence ID" value="KYD09403.1"/>
    <property type="molecule type" value="Genomic_DNA"/>
</dbReference>
<dbReference type="Proteomes" id="UP000257014">
    <property type="component" value="Unassembled WGS sequence"/>
</dbReference>
<proteinExistence type="predicted"/>
<dbReference type="OrthoDB" id="9794382at2"/>
<dbReference type="AlphaFoldDB" id="A0A150LAP2"/>
<accession>A0A150LAP2</accession>
<dbReference type="PATRIC" id="fig|301148.3.peg.1773"/>
<dbReference type="SUPFAM" id="SSF50341">
    <property type="entry name" value="CheW-like"/>
    <property type="match status" value="1"/>
</dbReference>
<dbReference type="CDD" id="cd00732">
    <property type="entry name" value="CheW"/>
    <property type="match status" value="1"/>
</dbReference>
<organism evidence="2 4">
    <name type="scientific">Caldibacillus debilis</name>
    <dbReference type="NCBI Taxonomy" id="301148"/>
    <lineage>
        <taxon>Bacteria</taxon>
        <taxon>Bacillati</taxon>
        <taxon>Bacillota</taxon>
        <taxon>Bacilli</taxon>
        <taxon>Bacillales</taxon>
        <taxon>Bacillaceae</taxon>
        <taxon>Caldibacillus</taxon>
    </lineage>
</organism>
<dbReference type="InterPro" id="IPR039315">
    <property type="entry name" value="CheW"/>
</dbReference>
<evidence type="ECO:0000259" key="1">
    <source>
        <dbReference type="PROSITE" id="PS50851"/>
    </source>
</evidence>
<dbReference type="RefSeq" id="WP_020156233.1">
    <property type="nucleotide sequence ID" value="NZ_JBAIZG010000041.1"/>
</dbReference>
<dbReference type="Proteomes" id="UP000075683">
    <property type="component" value="Unassembled WGS sequence"/>
</dbReference>
<dbReference type="GO" id="GO:0005829">
    <property type="term" value="C:cytosol"/>
    <property type="evidence" value="ECO:0007669"/>
    <property type="project" value="TreeGrafter"/>
</dbReference>
<dbReference type="Pfam" id="PF01584">
    <property type="entry name" value="CheW"/>
    <property type="match status" value="1"/>
</dbReference>
<reference evidence="3 5" key="2">
    <citation type="submission" date="2018-03" db="EMBL/GenBank/DDBJ databases">
        <authorList>
            <person name="Keele B.F."/>
        </authorList>
    </citation>
    <scope>NUCLEOTIDE SEQUENCE [LARGE SCALE GENOMIC DNA]</scope>
    <source>
        <strain evidence="3">ZCTH4_d</strain>
    </source>
</reference>
<dbReference type="PANTHER" id="PTHR22617">
    <property type="entry name" value="CHEMOTAXIS SENSOR HISTIDINE KINASE-RELATED"/>
    <property type="match status" value="1"/>
</dbReference>
<comment type="caution">
    <text evidence="2">The sequence shown here is derived from an EMBL/GenBank/DDBJ whole genome shotgun (WGS) entry which is preliminary data.</text>
</comment>
<name>A0A150LAP2_9BACI</name>
<dbReference type="GO" id="GO:0007165">
    <property type="term" value="P:signal transduction"/>
    <property type="evidence" value="ECO:0007669"/>
    <property type="project" value="InterPro"/>
</dbReference>
<dbReference type="SMART" id="SM00260">
    <property type="entry name" value="CheW"/>
    <property type="match status" value="1"/>
</dbReference>
<evidence type="ECO:0000313" key="4">
    <source>
        <dbReference type="Proteomes" id="UP000075683"/>
    </source>
</evidence>
<sequence length="150" mass="16777">MATGLEEKELKMVVFAVNGKEYALDIRYVLSIERMMNITRVPGVAPYIKGVINLRGMITPVIDLRTRFSAGEKEWDEDTRIIIVTFGDKMVGLIVDAASDVLSIPGADIEPHPDLTEGETDGFIEGVIKQDNRLFNVLKIDKVLNLTEER</sequence>
<dbReference type="Gene3D" id="2.30.30.40">
    <property type="entry name" value="SH3 Domains"/>
    <property type="match status" value="1"/>
</dbReference>
<dbReference type="InterPro" id="IPR036061">
    <property type="entry name" value="CheW-like_dom_sf"/>
</dbReference>
<evidence type="ECO:0000313" key="2">
    <source>
        <dbReference type="EMBL" id="KYD09403.1"/>
    </source>
</evidence>
<dbReference type="GO" id="GO:0006935">
    <property type="term" value="P:chemotaxis"/>
    <property type="evidence" value="ECO:0007669"/>
    <property type="project" value="InterPro"/>
</dbReference>